<gene>
    <name evidence="7" type="ORF">BAVI_03599</name>
</gene>
<dbReference type="InterPro" id="IPR019533">
    <property type="entry name" value="Peptidase_S26"/>
</dbReference>
<dbReference type="NCBIfam" id="TIGR02228">
    <property type="entry name" value="sigpep_I_arch"/>
    <property type="match status" value="1"/>
</dbReference>
<dbReference type="PRINTS" id="PR00728">
    <property type="entry name" value="SIGNALPTASE"/>
</dbReference>
<evidence type="ECO:0000313" key="8">
    <source>
        <dbReference type="Proteomes" id="UP000018877"/>
    </source>
</evidence>
<keyword evidence="4 6" id="KW-0472">Membrane</keyword>
<dbReference type="PANTHER" id="PTHR10806">
    <property type="entry name" value="SIGNAL PEPTIDASE COMPLEX CATALYTIC SUBUNIT SEC11"/>
    <property type="match status" value="1"/>
</dbReference>
<feature type="transmembrane region" description="Helical" evidence="6">
    <location>
        <begin position="143"/>
        <end position="166"/>
    </location>
</feature>
<dbReference type="GO" id="GO:0009003">
    <property type="term" value="F:signal peptidase activity"/>
    <property type="evidence" value="ECO:0007669"/>
    <property type="project" value="UniProtKB-EC"/>
</dbReference>
<keyword evidence="2 6" id="KW-0812">Transmembrane</keyword>
<comment type="caution">
    <text evidence="7">The sequence shown here is derived from an EMBL/GenBank/DDBJ whole genome shotgun (WGS) entry which is preliminary data.</text>
</comment>
<dbReference type="Gene3D" id="2.10.109.10">
    <property type="entry name" value="Umud Fragment, subunit A"/>
    <property type="match status" value="1"/>
</dbReference>
<dbReference type="Proteomes" id="UP000018877">
    <property type="component" value="Unassembled WGS sequence"/>
</dbReference>
<sequence>MVKRTFKWIGNIIFALLIIMSISALFSILQSKKEPGQMPSILGYKVMTVLSGSMEPLLKPGDIVVARPIDLEKVKVNDVITFRNNQHTLVTHRIIDLVTNDGEVFFQTKGDANNVEDEGLISSEQLEGSLFFYIPKAGYIANFLQSSMGIILLVTVPLLILTIGLVKKIFTVNRQEKRDLKV</sequence>
<dbReference type="GO" id="GO:0004252">
    <property type="term" value="F:serine-type endopeptidase activity"/>
    <property type="evidence" value="ECO:0007669"/>
    <property type="project" value="UniProtKB-UniRule"/>
</dbReference>
<dbReference type="AlphaFoldDB" id="A0AB94IST6"/>
<proteinExistence type="predicted"/>
<evidence type="ECO:0000256" key="1">
    <source>
        <dbReference type="ARBA" id="ARBA00004370"/>
    </source>
</evidence>
<keyword evidence="3 6" id="KW-1133">Transmembrane helix</keyword>
<name>A0AB94IST6_9BACI</name>
<dbReference type="SUPFAM" id="SSF51306">
    <property type="entry name" value="LexA/Signal peptidase"/>
    <property type="match status" value="1"/>
</dbReference>
<organism evidence="7 8">
    <name type="scientific">Neobacillus vireti LMG 21834</name>
    <dbReference type="NCBI Taxonomy" id="1131730"/>
    <lineage>
        <taxon>Bacteria</taxon>
        <taxon>Bacillati</taxon>
        <taxon>Bacillota</taxon>
        <taxon>Bacilli</taxon>
        <taxon>Bacillales</taxon>
        <taxon>Bacillaceae</taxon>
        <taxon>Neobacillus</taxon>
    </lineage>
</organism>
<dbReference type="EMBL" id="ALAN01000026">
    <property type="protein sequence ID" value="ETI70139.1"/>
    <property type="molecule type" value="Genomic_DNA"/>
</dbReference>
<evidence type="ECO:0000256" key="5">
    <source>
        <dbReference type="NCBIfam" id="TIGR02228"/>
    </source>
</evidence>
<evidence type="ECO:0000256" key="3">
    <source>
        <dbReference type="ARBA" id="ARBA00022989"/>
    </source>
</evidence>
<dbReference type="GO" id="GO:0006465">
    <property type="term" value="P:signal peptide processing"/>
    <property type="evidence" value="ECO:0007669"/>
    <property type="project" value="UniProtKB-UniRule"/>
</dbReference>
<dbReference type="InterPro" id="IPR001733">
    <property type="entry name" value="Peptidase_S26B"/>
</dbReference>
<dbReference type="InterPro" id="IPR036286">
    <property type="entry name" value="LexA/Signal_pep-like_sf"/>
</dbReference>
<dbReference type="GO" id="GO:0016020">
    <property type="term" value="C:membrane"/>
    <property type="evidence" value="ECO:0007669"/>
    <property type="project" value="UniProtKB-SubCell"/>
</dbReference>
<keyword evidence="8" id="KW-1185">Reference proteome</keyword>
<evidence type="ECO:0000256" key="2">
    <source>
        <dbReference type="ARBA" id="ARBA00022692"/>
    </source>
</evidence>
<evidence type="ECO:0000256" key="4">
    <source>
        <dbReference type="ARBA" id="ARBA00023136"/>
    </source>
</evidence>
<dbReference type="PANTHER" id="PTHR10806:SF6">
    <property type="entry name" value="SIGNAL PEPTIDASE COMPLEX CATALYTIC SUBUNIT SEC11"/>
    <property type="match status" value="1"/>
</dbReference>
<evidence type="ECO:0000256" key="6">
    <source>
        <dbReference type="SAM" id="Phobius"/>
    </source>
</evidence>
<dbReference type="CDD" id="cd06530">
    <property type="entry name" value="S26_SPase_I"/>
    <property type="match status" value="1"/>
</dbReference>
<evidence type="ECO:0000313" key="7">
    <source>
        <dbReference type="EMBL" id="ETI70139.1"/>
    </source>
</evidence>
<dbReference type="EC" id="3.4.21.89" evidence="5"/>
<dbReference type="RefSeq" id="WP_024026936.1">
    <property type="nucleotide sequence ID" value="NZ_ALAN01000026.1"/>
</dbReference>
<protein>
    <recommendedName>
        <fullName evidence="5">Signal peptidase I</fullName>
        <ecNumber evidence="5">3.4.21.89</ecNumber>
    </recommendedName>
</protein>
<comment type="subcellular location">
    <subcellularLocation>
        <location evidence="1">Membrane</location>
    </subcellularLocation>
</comment>
<feature type="transmembrane region" description="Helical" evidence="6">
    <location>
        <begin position="12"/>
        <end position="29"/>
    </location>
</feature>
<accession>A0AB94IST6</accession>
<reference evidence="7 8" key="1">
    <citation type="journal article" date="2014" name="Environ. Microbiol.">
        <title>The nitrate-ammonifying and nosZ-carrying bacterium Bacillus vireti is a potent source and sink for nitric and nitrous oxide under high nitrate conditions.</title>
        <authorList>
            <person name="Mania D."/>
            <person name="Heylen K."/>
            <person name="van Spanning R.J."/>
            <person name="Frostegard A."/>
        </authorList>
    </citation>
    <scope>NUCLEOTIDE SEQUENCE [LARGE SCALE GENOMIC DNA]</scope>
    <source>
        <strain evidence="7 8">LMG 21834</strain>
    </source>
</reference>